<dbReference type="Pfam" id="PF13183">
    <property type="entry name" value="Fer4_8"/>
    <property type="match status" value="1"/>
</dbReference>
<feature type="domain" description="4Fe-4S ferredoxin-type" evidence="7">
    <location>
        <begin position="27"/>
        <end position="58"/>
    </location>
</feature>
<sequence length="244" mass="27422">MKQKKQFMAPHSITKRYPSAIKEKAPRRPINSPADLCLACGTCAAGCPLTGTEGFDPRKIVRRVLMGRDSELIDSKLIWLCTMCGKCEHACPMGINIVNLIRTARGMVDRERVPGMIHKGVELGLKSGNNLGLPAEDFIFIIEDVGAELAQIPGFSDFKVPIDKKGANLLHTLHNKLVNTQNEDLVHWWKIFHLAKEDWTIPSLNWEGVNWGLFSGDDDAMKCFVDRIVEHMQQLEIANLMYPE</sequence>
<proteinExistence type="predicted"/>
<evidence type="ECO:0000256" key="4">
    <source>
        <dbReference type="ARBA" id="ARBA00022982"/>
    </source>
</evidence>
<dbReference type="GO" id="GO:0046872">
    <property type="term" value="F:metal ion binding"/>
    <property type="evidence" value="ECO:0007669"/>
    <property type="project" value="UniProtKB-KW"/>
</dbReference>
<feature type="domain" description="4Fe-4S ferredoxin-type" evidence="7">
    <location>
        <begin position="69"/>
        <end position="103"/>
    </location>
</feature>
<protein>
    <submittedName>
        <fullName evidence="8">4Fe-4S dicluster domain-containing protein</fullName>
    </submittedName>
</protein>
<dbReference type="AlphaFoldDB" id="A0A8J6NRX0"/>
<keyword evidence="3" id="KW-0479">Metal-binding</keyword>
<evidence type="ECO:0000313" key="8">
    <source>
        <dbReference type="EMBL" id="MBC8362066.1"/>
    </source>
</evidence>
<dbReference type="Proteomes" id="UP000603434">
    <property type="component" value="Unassembled WGS sequence"/>
</dbReference>
<organism evidence="8 9">
    <name type="scientific">Candidatus Desulfatibia profunda</name>
    <dbReference type="NCBI Taxonomy" id="2841695"/>
    <lineage>
        <taxon>Bacteria</taxon>
        <taxon>Pseudomonadati</taxon>
        <taxon>Thermodesulfobacteriota</taxon>
        <taxon>Desulfobacteria</taxon>
        <taxon>Desulfobacterales</taxon>
        <taxon>Desulfobacterales incertae sedis</taxon>
        <taxon>Candidatus Desulfatibia</taxon>
    </lineage>
</organism>
<dbReference type="PROSITE" id="PS51379">
    <property type="entry name" value="4FE4S_FER_2"/>
    <property type="match status" value="2"/>
</dbReference>
<dbReference type="PANTHER" id="PTHR43551:SF1">
    <property type="entry name" value="HETERODISULFIDE REDUCTASE"/>
    <property type="match status" value="1"/>
</dbReference>
<dbReference type="GO" id="GO:0051539">
    <property type="term" value="F:4 iron, 4 sulfur cluster binding"/>
    <property type="evidence" value="ECO:0007669"/>
    <property type="project" value="UniProtKB-KW"/>
</dbReference>
<keyword evidence="1" id="KW-0813">Transport</keyword>
<evidence type="ECO:0000256" key="2">
    <source>
        <dbReference type="ARBA" id="ARBA00022485"/>
    </source>
</evidence>
<keyword evidence="6" id="KW-0411">Iron-sulfur</keyword>
<dbReference type="PANTHER" id="PTHR43551">
    <property type="entry name" value="FUMARATE REDUCTASE IRON-SULFUR SUBUNIT"/>
    <property type="match status" value="1"/>
</dbReference>
<keyword evidence="2" id="KW-0004">4Fe-4S</keyword>
<comment type="caution">
    <text evidence="8">The sequence shown here is derived from an EMBL/GenBank/DDBJ whole genome shotgun (WGS) entry which is preliminary data.</text>
</comment>
<evidence type="ECO:0000313" key="9">
    <source>
        <dbReference type="Proteomes" id="UP000603434"/>
    </source>
</evidence>
<keyword evidence="5" id="KW-0408">Iron</keyword>
<gene>
    <name evidence="8" type="ORF">H8E23_11785</name>
</gene>
<evidence type="ECO:0000256" key="3">
    <source>
        <dbReference type="ARBA" id="ARBA00022723"/>
    </source>
</evidence>
<accession>A0A8J6NRX0</accession>
<evidence type="ECO:0000256" key="6">
    <source>
        <dbReference type="ARBA" id="ARBA00023014"/>
    </source>
</evidence>
<dbReference type="EMBL" id="JACNJH010000167">
    <property type="protein sequence ID" value="MBC8362066.1"/>
    <property type="molecule type" value="Genomic_DNA"/>
</dbReference>
<dbReference type="PROSITE" id="PS00198">
    <property type="entry name" value="4FE4S_FER_1"/>
    <property type="match status" value="1"/>
</dbReference>
<reference evidence="8 9" key="1">
    <citation type="submission" date="2020-08" db="EMBL/GenBank/DDBJ databases">
        <title>Bridging the membrane lipid divide: bacteria of the FCB group superphylum have the potential to synthesize archaeal ether lipids.</title>
        <authorList>
            <person name="Villanueva L."/>
            <person name="Von Meijenfeldt F.A.B."/>
            <person name="Westbye A.B."/>
            <person name="Yadav S."/>
            <person name="Hopmans E.C."/>
            <person name="Dutilh B.E."/>
            <person name="Sinninghe Damste J.S."/>
        </authorList>
    </citation>
    <scope>NUCLEOTIDE SEQUENCE [LARGE SCALE GENOMIC DNA]</scope>
    <source>
        <strain evidence="8">NIOZ-UU30</strain>
    </source>
</reference>
<dbReference type="Gene3D" id="1.10.1060.10">
    <property type="entry name" value="Alpha-helical ferredoxin"/>
    <property type="match status" value="1"/>
</dbReference>
<dbReference type="InterPro" id="IPR017900">
    <property type="entry name" value="4Fe4S_Fe_S_CS"/>
</dbReference>
<dbReference type="SUPFAM" id="SSF46548">
    <property type="entry name" value="alpha-helical ferredoxin"/>
    <property type="match status" value="1"/>
</dbReference>
<dbReference type="InterPro" id="IPR009051">
    <property type="entry name" value="Helical_ferredxn"/>
</dbReference>
<evidence type="ECO:0000256" key="1">
    <source>
        <dbReference type="ARBA" id="ARBA00022448"/>
    </source>
</evidence>
<evidence type="ECO:0000259" key="7">
    <source>
        <dbReference type="PROSITE" id="PS51379"/>
    </source>
</evidence>
<name>A0A8J6NRX0_9BACT</name>
<dbReference type="InterPro" id="IPR017896">
    <property type="entry name" value="4Fe4S_Fe-S-bd"/>
</dbReference>
<keyword evidence="4" id="KW-0249">Electron transport</keyword>
<evidence type="ECO:0000256" key="5">
    <source>
        <dbReference type="ARBA" id="ARBA00023004"/>
    </source>
</evidence>